<name>A0A2S7X3K5_9GAMM</name>
<accession>A0A2S7X3K5</accession>
<comment type="caution">
    <text evidence="1">The sequence shown here is derived from an EMBL/GenBank/DDBJ whole genome shotgun (WGS) entry which is preliminary data.</text>
</comment>
<dbReference type="EMBL" id="MSCO01000002">
    <property type="protein sequence ID" value="PQJ84618.1"/>
    <property type="molecule type" value="Genomic_DNA"/>
</dbReference>
<reference evidence="1 2" key="1">
    <citation type="submission" date="2016-12" db="EMBL/GenBank/DDBJ databases">
        <title>Diversity of luminous bacteria.</title>
        <authorList>
            <person name="Yoshizawa S."/>
            <person name="Kogure K."/>
        </authorList>
    </citation>
    <scope>NUCLEOTIDE SEQUENCE [LARGE SCALE GENOMIC DNA]</scope>
    <source>
        <strain evidence="1 2">ATCC 33715</strain>
    </source>
</reference>
<evidence type="ECO:0000313" key="1">
    <source>
        <dbReference type="EMBL" id="PQJ84618.1"/>
    </source>
</evidence>
<organism evidence="1 2">
    <name type="scientific">Aliivibrio sifiae</name>
    <dbReference type="NCBI Taxonomy" id="566293"/>
    <lineage>
        <taxon>Bacteria</taxon>
        <taxon>Pseudomonadati</taxon>
        <taxon>Pseudomonadota</taxon>
        <taxon>Gammaproteobacteria</taxon>
        <taxon>Vibrionales</taxon>
        <taxon>Vibrionaceae</taxon>
        <taxon>Aliivibrio</taxon>
    </lineage>
</organism>
<protein>
    <submittedName>
        <fullName evidence="1">Uncharacterized protein</fullName>
    </submittedName>
</protein>
<dbReference type="OrthoDB" id="5880573at2"/>
<proteinExistence type="predicted"/>
<dbReference type="RefSeq" id="WP_061030441.1">
    <property type="nucleotide sequence ID" value="NZ_CAWNRT010000002.1"/>
</dbReference>
<dbReference type="AlphaFoldDB" id="A0A2S7X3K5"/>
<evidence type="ECO:0000313" key="2">
    <source>
        <dbReference type="Proteomes" id="UP000239263"/>
    </source>
</evidence>
<sequence length="66" mass="7974">MDSIYYDNEPNHGVNVYFAWGHNYFRNMAEFNQFLEQNYGDDRYELIEITDENYQSLLLKGVFHAI</sequence>
<dbReference type="Proteomes" id="UP000239263">
    <property type="component" value="Unassembled WGS sequence"/>
</dbReference>
<gene>
    <name evidence="1" type="ORF">BTO22_13975</name>
</gene>